<proteinExistence type="predicted"/>
<sequence>MSRHRGAKHRRRYELLGGISLLSPEYLLSVERWPFHTEPPDHYVLLSYLLDLSVSQLSTFMPLHYHHDVRP</sequence>
<name>L7VS84_9BACT</name>
<dbReference type="AntiFam" id="ANF00005">
    <property type="entry name" value="Antisense to 23S rRNA"/>
</dbReference>
<reference evidence="1" key="1">
    <citation type="submission" date="2012-09" db="EMBL/GenBank/DDBJ databases">
        <title>Metagenomic Characterization of a Microbial Community in Wastewater Detects High Levels of Antibiotic Resistance.</title>
        <authorList>
            <person name="Abrams M."/>
            <person name="Caldwell A."/>
            <person name="Vandaei E."/>
            <person name="Lee W."/>
            <person name="Perrott J."/>
            <person name="Khan S.Y."/>
            <person name="Ta J."/>
            <person name="Romero D."/>
            <person name="Nguyen V."/>
            <person name="Pourmand N."/>
            <person name="Ouverney C.C."/>
        </authorList>
    </citation>
    <scope>NUCLEOTIDE SEQUENCE</scope>
</reference>
<accession>L7VS84</accession>
<dbReference type="AlphaFoldDB" id="L7VS84"/>
<dbReference type="EMBL" id="JX649886">
    <property type="protein sequence ID" value="AGC71892.1"/>
    <property type="molecule type" value="Genomic_DNA"/>
</dbReference>
<dbReference type="GO" id="GO:0016787">
    <property type="term" value="F:hydrolase activity"/>
    <property type="evidence" value="ECO:0007669"/>
    <property type="project" value="UniProtKB-KW"/>
</dbReference>
<organism evidence="1">
    <name type="scientific">uncultured bacterium A1Q1_fos_4</name>
    <dbReference type="NCBI Taxonomy" id="1256574"/>
    <lineage>
        <taxon>Bacteria</taxon>
        <taxon>environmental samples</taxon>
    </lineage>
</organism>
<evidence type="ECO:0000313" key="1">
    <source>
        <dbReference type="EMBL" id="AGC71892.1"/>
    </source>
</evidence>
<keyword evidence="1" id="KW-0378">Hydrolase</keyword>
<protein>
    <submittedName>
        <fullName evidence="1">Cell wall-associated hydrolase</fullName>
    </submittedName>
</protein>